<dbReference type="InterPro" id="IPR043128">
    <property type="entry name" value="Rev_trsase/Diguanyl_cyclase"/>
</dbReference>
<keyword evidence="4" id="KW-0064">Aspartyl protease</keyword>
<dbReference type="Pfam" id="PF25597">
    <property type="entry name" value="SH3_retrovirus"/>
    <property type="match status" value="1"/>
</dbReference>
<evidence type="ECO:0000259" key="11">
    <source>
        <dbReference type="Pfam" id="PF22936"/>
    </source>
</evidence>
<feature type="compositionally biased region" description="Polar residues" evidence="8">
    <location>
        <begin position="89"/>
        <end position="104"/>
    </location>
</feature>
<dbReference type="Pfam" id="PF07727">
    <property type="entry name" value="RVT_2"/>
    <property type="match status" value="2"/>
</dbReference>
<dbReference type="FunFam" id="3.10.20.370:FF:000001">
    <property type="entry name" value="Retrovirus-related Pol polyprotein from transposon 17.6-like protein"/>
    <property type="match status" value="1"/>
</dbReference>
<evidence type="ECO:0000256" key="4">
    <source>
        <dbReference type="ARBA" id="ARBA00022750"/>
    </source>
</evidence>
<evidence type="ECO:0000256" key="2">
    <source>
        <dbReference type="ARBA" id="ARBA00022695"/>
    </source>
</evidence>
<dbReference type="InterPro" id="IPR021109">
    <property type="entry name" value="Peptidase_aspartic_dom_sf"/>
</dbReference>
<evidence type="ECO:0000256" key="3">
    <source>
        <dbReference type="ARBA" id="ARBA00022722"/>
    </source>
</evidence>
<feature type="compositionally biased region" description="Polar residues" evidence="8">
    <location>
        <begin position="459"/>
        <end position="474"/>
    </location>
</feature>
<feature type="region of interest" description="Disordered" evidence="8">
    <location>
        <begin position="89"/>
        <end position="109"/>
    </location>
</feature>
<feature type="region of interest" description="Disordered" evidence="8">
    <location>
        <begin position="889"/>
        <end position="917"/>
    </location>
</feature>
<dbReference type="FunFam" id="3.30.70.270:FF:000020">
    <property type="entry name" value="Transposon Tf2-6 polyprotein-like Protein"/>
    <property type="match status" value="1"/>
</dbReference>
<dbReference type="InterPro" id="IPR057670">
    <property type="entry name" value="SH3_retrovirus"/>
</dbReference>
<feature type="domain" description="Retroviral polymerase SH3-like" evidence="12">
    <location>
        <begin position="991"/>
        <end position="1036"/>
    </location>
</feature>
<feature type="domain" description="Reverse transcriptase Ty1/copia-type" evidence="9">
    <location>
        <begin position="1094"/>
        <end position="1205"/>
    </location>
</feature>
<dbReference type="InterPro" id="IPR013103">
    <property type="entry name" value="RVT_2"/>
</dbReference>
<proteinExistence type="predicted"/>
<feature type="domain" description="Reverse transcriptase Ty1/copia-type" evidence="9">
    <location>
        <begin position="752"/>
        <end position="880"/>
    </location>
</feature>
<dbReference type="InterPro" id="IPR043502">
    <property type="entry name" value="DNA/RNA_pol_sf"/>
</dbReference>
<dbReference type="Pfam" id="PF22936">
    <property type="entry name" value="Pol_BBD"/>
    <property type="match status" value="1"/>
</dbReference>
<evidence type="ECO:0000256" key="6">
    <source>
        <dbReference type="ARBA" id="ARBA00023268"/>
    </source>
</evidence>
<organism evidence="13">
    <name type="scientific">Tanacetum cinerariifolium</name>
    <name type="common">Dalmatian daisy</name>
    <name type="synonym">Chrysanthemum cinerariifolium</name>
    <dbReference type="NCBI Taxonomy" id="118510"/>
    <lineage>
        <taxon>Eukaryota</taxon>
        <taxon>Viridiplantae</taxon>
        <taxon>Streptophyta</taxon>
        <taxon>Embryophyta</taxon>
        <taxon>Tracheophyta</taxon>
        <taxon>Spermatophyta</taxon>
        <taxon>Magnoliopsida</taxon>
        <taxon>eudicotyledons</taxon>
        <taxon>Gunneridae</taxon>
        <taxon>Pentapetalae</taxon>
        <taxon>asterids</taxon>
        <taxon>campanulids</taxon>
        <taxon>Asterales</taxon>
        <taxon>Asteraceae</taxon>
        <taxon>Asteroideae</taxon>
        <taxon>Anthemideae</taxon>
        <taxon>Anthemidinae</taxon>
        <taxon>Tanacetum</taxon>
    </lineage>
</organism>
<accession>A0A6L2NED0</accession>
<dbReference type="GO" id="GO:0003964">
    <property type="term" value="F:RNA-directed DNA polymerase activity"/>
    <property type="evidence" value="ECO:0007669"/>
    <property type="project" value="UniProtKB-KW"/>
</dbReference>
<keyword evidence="5" id="KW-0255">Endonuclease</keyword>
<evidence type="ECO:0000256" key="1">
    <source>
        <dbReference type="ARBA" id="ARBA00022679"/>
    </source>
</evidence>
<evidence type="ECO:0000259" key="12">
    <source>
        <dbReference type="Pfam" id="PF25597"/>
    </source>
</evidence>
<dbReference type="GO" id="GO:0004519">
    <property type="term" value="F:endonuclease activity"/>
    <property type="evidence" value="ECO:0007669"/>
    <property type="project" value="UniProtKB-KW"/>
</dbReference>
<feature type="region of interest" description="Disordered" evidence="8">
    <location>
        <begin position="459"/>
        <end position="497"/>
    </location>
</feature>
<feature type="compositionally biased region" description="Basic and acidic residues" evidence="8">
    <location>
        <begin position="898"/>
        <end position="911"/>
    </location>
</feature>
<name>A0A6L2NED0_TANCI</name>
<dbReference type="InterPro" id="IPR050951">
    <property type="entry name" value="Retrovirus_Pol_polyprotein"/>
</dbReference>
<keyword evidence="6" id="KW-0511">Multifunctional enzyme</keyword>
<evidence type="ECO:0000256" key="5">
    <source>
        <dbReference type="ARBA" id="ARBA00022759"/>
    </source>
</evidence>
<protein>
    <submittedName>
        <fullName evidence="13">Reverse transcriptase domain-containing protein</fullName>
    </submittedName>
</protein>
<feature type="domain" description="Reverse transcriptase/retrotransposon-derived protein RNase H-like" evidence="10">
    <location>
        <begin position="1597"/>
        <end position="1689"/>
    </location>
</feature>
<evidence type="ECO:0000313" key="13">
    <source>
        <dbReference type="EMBL" id="GEU83919.1"/>
    </source>
</evidence>
<keyword evidence="2" id="KW-0548">Nucleotidyltransferase</keyword>
<feature type="region of interest" description="Disordered" evidence="8">
    <location>
        <begin position="1413"/>
        <end position="1432"/>
    </location>
</feature>
<evidence type="ECO:0000259" key="9">
    <source>
        <dbReference type="Pfam" id="PF07727"/>
    </source>
</evidence>
<dbReference type="InterPro" id="IPR054722">
    <property type="entry name" value="PolX-like_BBD"/>
</dbReference>
<keyword evidence="13" id="KW-0695">RNA-directed DNA polymerase</keyword>
<dbReference type="GO" id="GO:0004190">
    <property type="term" value="F:aspartic-type endopeptidase activity"/>
    <property type="evidence" value="ECO:0007669"/>
    <property type="project" value="UniProtKB-KW"/>
</dbReference>
<dbReference type="SUPFAM" id="SSF56672">
    <property type="entry name" value="DNA/RNA polymerases"/>
    <property type="match status" value="1"/>
</dbReference>
<dbReference type="CDD" id="cd00303">
    <property type="entry name" value="retropepsin_like"/>
    <property type="match status" value="1"/>
</dbReference>
<gene>
    <name evidence="13" type="ORF">Tci_055897</name>
</gene>
<dbReference type="Pfam" id="PF17919">
    <property type="entry name" value="RT_RNaseH_2"/>
    <property type="match status" value="1"/>
</dbReference>
<keyword evidence="7" id="KW-0175">Coiled coil</keyword>
<keyword evidence="1" id="KW-0808">Transferase</keyword>
<sequence length="1910" mass="216343">MYLPPQQFTPVYAAPIHHQHHHTPVNPQQQSISLQPFISSSVTQQSQVKFPQLDSSIVVPIFKQGEDPIDCINKEIAFLSAEASRQTQSFAGTGNRGIGTTSRGNYAPGQAKTEDLDAYDLDCDDISSAKAILMANISSCDSDVLFEAQWIKPTLYDDSVIAKEHDVISVIDDEDTLILKEESQSKMLDKQNDQILRKQKINISQIDYSKLNKIKEDFGKHFVTQKELSVEQAFWLKNTNYNPDTSIKSHTPVRIEAPCELPKSQEKDTVIRKLKDMIKSLSGKDSVENVNKDIDEIETINIELEHSVAKLLSENKILRKEQEHLKSIYKDQFDSIRKTRVQSNEHCASLIAQVNEKSVENSNLNAQLQEKVFAIVALNNELMKLTGKNVFDIVVSKPIATIAPVMFKLDIKLISHRLKTIGIPMRFVEPVTSSSNITKQTDSLGTKYSNKLLLTSKRVNTATSSSGSKPSGNTKKNRISRPPSSNEKNKIEEHPRKVKSSLNKMNFVSKPISNVHVKHSVRNAKFESIFAICNECLFDANHDMCVIDYVNDLNVVQIVLWYLESGCSKHMIGNRSKLINFVSKFLGTIRFRNDHIAKIMGYGDYQIGNITISRVYYVEGLGQNLFSMGQFCDYDLKVAFPKHSCFIRELEELVVSTGTPSSMIIDQDAPSTSTSQTNQETPSLVISLGVKEADHGIEVAHMDNNPYVDFTIPGPSSEKSSSQSYKEALTKSCWIEAMQEELIEFERLKVWELARLVARGYHQEEGIDFEESFAPVARLKAIRIFIAFATYMTMVVYQMDVKIAFLNGILRDEVYVGQPDGFVDLENPNRVYKLKKALYGLKQAPLACYKQALGKSVSAHVLEMKGYMDQLYALGKSYDNDLAINLINMENKPKSQANKKDKSKGKTDKNKKVVPYQPKPKHNLLKRKENPNKDQTYHHCHVAGNWKRNCPLYLEELRKKIRTRLSTVDKTPYEIWHGKAPNLSYLKVWGCEAYVKCDSADKLHQRSVKCIFVVYPKETMGYYFYFPPENKVIVARSERTTHAPNRLCLNIKVEDDEVGDLGEPANYKDVMLDPDKVIWQGAMDEEMNFMKVMKVWIVVDLPPNAKVVRSKWLYKKKTNMDGKVHTYKARLVAKGCTQTYRIDYEETFSPVADIRAIRILIAIAAYYDYEILQMDVKTAFLNGRLDEDIYMEQPEGLNDQIIREKSTNKMEKFFQIFQDLHFDISFADALLLMPKFAFTLKSLLENKDKLFELAKIPLNENFSAMLLKKLPEKLGYPVKFLIPCDFLGMDVCHALADLGASINLMPLSIWKNLSLPELTPTRMTLELADRSITRSKRVPLILGRSFLRAGCDLIDVYGEEITLRVNDEAVTINLNHTTRYSSIYDDMSINRIDVIDVAREEYAQEMLGFSKNSLGGNPTSTSEPIISDSSPSLTPFEGSDFILEEIEAYLKDESISPKIYHADCDPEGDICLIEKLLNDNPMPFGLCNASGTFQMCMMAIFHDMIKKTMEVFMDDFLVFEDSFSSCLSHLDTMLQRLEIDRAKVDVIAKLPHPTTIKGIRSFLGHAGFYRRFIQDFSKIARPMTHLLVKQTPFVFSKYCIDAFETLKKKLTEAPILVVPDWNLPFELMCDASDVAIGAVLGQRKTKYFQPIHYASKTMTEAQVHYTTTKKEMLTVVYAFEKFRPYLVLSKSIMYTDHSALKFLLRTENFAADHLSRLKNPHKDVFENKDINENFPLETLGKISSGSTPRFFDFANFHASSGSLDFEVLIVGYEHVVMNCGLAGNRLTISSNVESKSKVRQSRAKAVVAKVSTSSSTLAISSKVSELKHKVRALLLDKKNQSSAPASSYTPAPVKPIEPNYVTCGGAHSYQNCPATSGNVYRDNIQEYVSQAAVVNYNQGNTGFRPQMVAN</sequence>
<feature type="domain" description="Retrovirus-related Pol polyprotein from transposon TNT 1-94-like beta-barrel" evidence="11">
    <location>
        <begin position="561"/>
        <end position="632"/>
    </location>
</feature>
<comment type="caution">
    <text evidence="13">The sequence shown here is derived from an EMBL/GenBank/DDBJ whole genome shotgun (WGS) entry which is preliminary data.</text>
</comment>
<dbReference type="PANTHER" id="PTHR37984">
    <property type="entry name" value="PROTEIN CBG26694"/>
    <property type="match status" value="1"/>
</dbReference>
<evidence type="ECO:0000259" key="10">
    <source>
        <dbReference type="Pfam" id="PF17919"/>
    </source>
</evidence>
<dbReference type="InterPro" id="IPR041577">
    <property type="entry name" value="RT_RNaseH_2"/>
</dbReference>
<keyword evidence="5" id="KW-0378">Hydrolase</keyword>
<dbReference type="Gene3D" id="3.30.70.270">
    <property type="match status" value="2"/>
</dbReference>
<keyword evidence="4" id="KW-0645">Protease</keyword>
<dbReference type="Gene3D" id="2.40.70.10">
    <property type="entry name" value="Acid Proteases"/>
    <property type="match status" value="1"/>
</dbReference>
<evidence type="ECO:0000256" key="7">
    <source>
        <dbReference type="SAM" id="Coils"/>
    </source>
</evidence>
<feature type="coiled-coil region" evidence="7">
    <location>
        <begin position="287"/>
        <end position="321"/>
    </location>
</feature>
<reference evidence="13" key="1">
    <citation type="journal article" date="2019" name="Sci. Rep.">
        <title>Draft genome of Tanacetum cinerariifolium, the natural source of mosquito coil.</title>
        <authorList>
            <person name="Yamashiro T."/>
            <person name="Shiraishi A."/>
            <person name="Satake H."/>
            <person name="Nakayama K."/>
        </authorList>
    </citation>
    <scope>NUCLEOTIDE SEQUENCE</scope>
</reference>
<dbReference type="EMBL" id="BKCJ010008778">
    <property type="protein sequence ID" value="GEU83919.1"/>
    <property type="molecule type" value="Genomic_DNA"/>
</dbReference>
<dbReference type="CDD" id="cd09274">
    <property type="entry name" value="RNase_HI_RT_Ty3"/>
    <property type="match status" value="1"/>
</dbReference>
<dbReference type="PANTHER" id="PTHR37984:SF5">
    <property type="entry name" value="PROTEIN NYNRIN-LIKE"/>
    <property type="match status" value="1"/>
</dbReference>
<keyword evidence="3" id="KW-0540">Nuclease</keyword>
<evidence type="ECO:0000256" key="8">
    <source>
        <dbReference type="SAM" id="MobiDB-lite"/>
    </source>
</evidence>